<dbReference type="AlphaFoldDB" id="A0A045GSS6"/>
<dbReference type="RefSeq" id="WP_003900593.1">
    <property type="nucleotide sequence ID" value="NZ_AP017901.1"/>
</dbReference>
<dbReference type="Pfam" id="PF00069">
    <property type="entry name" value="Pkinase"/>
    <property type="match status" value="1"/>
</dbReference>
<reference evidence="15 20" key="3">
    <citation type="submission" date="2016-04" db="EMBL/GenBank/DDBJ databases">
        <authorList>
            <person name="Bigi M."/>
            <person name="Bigi F."/>
            <person name="Soria M.A."/>
        </authorList>
    </citation>
    <scope>NUCLEOTIDE SEQUENCE [LARGE SCALE GENOMIC DNA]</scope>
    <source>
        <strain evidence="15 20">6548</strain>
    </source>
</reference>
<dbReference type="PANTHER" id="PTHR43289">
    <property type="entry name" value="MITOGEN-ACTIVATED PROTEIN KINASE KINASE KINASE 20-RELATED"/>
    <property type="match status" value="1"/>
</dbReference>
<evidence type="ECO:0000313" key="13">
    <source>
        <dbReference type="EMBL" id="CLW23902.1"/>
    </source>
</evidence>
<feature type="region of interest" description="Disordered" evidence="9">
    <location>
        <begin position="546"/>
        <end position="585"/>
    </location>
</feature>
<dbReference type="Gene3D" id="3.30.200.20">
    <property type="entry name" value="Phosphorylase Kinase, domain 1"/>
    <property type="match status" value="1"/>
</dbReference>
<evidence type="ECO:0000256" key="2">
    <source>
        <dbReference type="ARBA" id="ARBA00022527"/>
    </source>
</evidence>
<evidence type="ECO:0000256" key="6">
    <source>
        <dbReference type="ARBA" id="ARBA00022840"/>
    </source>
</evidence>
<dbReference type="SMR" id="A0A045GSS6"/>
<evidence type="ECO:0000256" key="1">
    <source>
        <dbReference type="ARBA" id="ARBA00012513"/>
    </source>
</evidence>
<evidence type="ECO:0000313" key="16">
    <source>
        <dbReference type="EMBL" id="REQ47910.1"/>
    </source>
</evidence>
<reference evidence="13 18" key="1">
    <citation type="submission" date="2015-03" db="EMBL/GenBank/DDBJ databases">
        <authorList>
            <consortium name="Pathogen Informatics"/>
            <person name="Murphy D."/>
        </authorList>
    </citation>
    <scope>NUCLEOTIDE SEQUENCE [LARGE SCALE GENOMIC DNA]</scope>
    <source>
        <strain evidence="13 18">0268S</strain>
    </source>
</reference>
<protein>
    <recommendedName>
        <fullName evidence="1">non-specific serine/threonine protein kinase</fullName>
        <ecNumber evidence="1">2.7.11.1</ecNumber>
    </recommendedName>
</protein>
<feature type="compositionally biased region" description="Low complexity" evidence="9">
    <location>
        <begin position="554"/>
        <end position="585"/>
    </location>
</feature>
<keyword evidence="6" id="KW-0067">ATP-binding</keyword>
<evidence type="ECO:0000313" key="19">
    <source>
        <dbReference type="Proteomes" id="UP000050164"/>
    </source>
</evidence>
<dbReference type="EMBL" id="LWDQ01000001">
    <property type="protein sequence ID" value="OMH60857.1"/>
    <property type="molecule type" value="Genomic_DNA"/>
</dbReference>
<reference evidence="15 20" key="5">
    <citation type="submission" date="2017-02" db="EMBL/GenBank/DDBJ databases">
        <title>Protein polymorphisms may explain contrasting epidemiological fitness of two variants of a multidrug-resistant Mycobacterium tuberculosis strain.</title>
        <authorList>
            <person name="Bigi M.M."/>
            <person name="Lopez B."/>
            <person name="Blanco F.C."/>
            <person name="Sasiain M.C."/>
            <person name="De La Barrera S."/>
            <person name="Ritacco V."/>
            <person name="Bigi F."/>
            <person name="Soria M.A."/>
        </authorList>
    </citation>
    <scope>NUCLEOTIDE SEQUENCE [LARGE SCALE GENOMIC DNA]</scope>
    <source>
        <strain evidence="15 20">6548</strain>
    </source>
</reference>
<name>A0A045GSS6_MYCTX</name>
<comment type="catalytic activity">
    <reaction evidence="7">
        <text>L-threonyl-[protein] + ATP = O-phospho-L-threonyl-[protein] + ADP + H(+)</text>
        <dbReference type="Rhea" id="RHEA:46608"/>
        <dbReference type="Rhea" id="RHEA-COMP:11060"/>
        <dbReference type="Rhea" id="RHEA-COMP:11605"/>
        <dbReference type="ChEBI" id="CHEBI:15378"/>
        <dbReference type="ChEBI" id="CHEBI:30013"/>
        <dbReference type="ChEBI" id="CHEBI:30616"/>
        <dbReference type="ChEBI" id="CHEBI:61977"/>
        <dbReference type="ChEBI" id="CHEBI:456216"/>
        <dbReference type="EC" id="2.7.11.1"/>
    </reaction>
</comment>
<dbReference type="OMA" id="EGYYIAM"/>
<dbReference type="EC" id="2.7.11.1" evidence="1"/>
<dbReference type="EMBL" id="LR027516">
    <property type="protein sequence ID" value="VCU51197.1"/>
    <property type="molecule type" value="Genomic_DNA"/>
</dbReference>
<evidence type="ECO:0000256" key="8">
    <source>
        <dbReference type="ARBA" id="ARBA00048679"/>
    </source>
</evidence>
<gene>
    <name evidence="15" type="primary">pknI</name>
    <name evidence="12" type="synonym">pknF_1</name>
    <name evidence="13" type="synonym">pknF_2</name>
    <name evidence="15" type="ORF">A4S10_03042</name>
    <name evidence="17" type="ORF">DKC2_3099</name>
    <name evidence="16" type="ORF">DSJ38_20680</name>
    <name evidence="12" type="ORF">ERS027659_00206</name>
    <name evidence="13" type="ORF">ERS094118_02170</name>
    <name evidence="14" type="ORF">J8J21_18045</name>
</gene>
<dbReference type="EMBL" id="COPH01000015">
    <property type="protein sequence ID" value="CLW23902.1"/>
    <property type="molecule type" value="Genomic_DNA"/>
</dbReference>
<dbReference type="InterPro" id="IPR011009">
    <property type="entry name" value="Kinase-like_dom_sf"/>
</dbReference>
<evidence type="ECO:0000313" key="23">
    <source>
        <dbReference type="Proteomes" id="UP000671119"/>
    </source>
</evidence>
<dbReference type="GO" id="GO:0004674">
    <property type="term" value="F:protein serine/threonine kinase activity"/>
    <property type="evidence" value="ECO:0007669"/>
    <property type="project" value="UniProtKB-KW"/>
</dbReference>
<dbReference type="EMBL" id="JAGIZI010000036">
    <property type="protein sequence ID" value="MBP0684975.1"/>
    <property type="molecule type" value="Genomic_DNA"/>
</dbReference>
<sequence>MALASGVTFAGYTVVRMLGCSAMGEVYLVQHPGFPGWQALKVLSPAMAADDEFRRRFQRETEVAARLFHPHILEVHDRGEFDGQLWIAMDYVDGIDATQHMADRFPAVLPVGEVLAIVTAVAGALDYAHQRGLLHRDVNPANVVLTSQSAGDQRILLADFGIASQPSYPAPELSAGADVDGRADQYALALTAIHLFAGAPPVDRSHTGPLQPPKLSAFRPDLARLDGVLSRALATAPADRFGSCREFADAMNEQAGVAIADQSSGGVDASEVTAAAGEEAYVVDYPAYGWPEAVDCKEPSARAPAPAAPTPQRRGSMLQSAAGVLARRLDNFSTATKAPASPTRRRPRRILVGAVAVLLLAGLFAVGIVIGRKTNTTATEVARPPTSGSAVPSAPTTTVAVTAPVPLDGTYRIEIQRSKQTYDYTPTPQPPDVNTWWAFRTSCTPTECLAAATMLDDNDHTQAKTPPVRPFLMQFGEGQWKSRPETVQFPCVGPNGSPSTQATTQLLALRPQPQGDLVGEMVVTVHSNECGQQGAVIRIPAVASRSGDLPPAVTVPDPATIPDTPDTTSTATLTPPTTTAPGPGR</sequence>
<dbReference type="EMBL" id="CNFT01000024">
    <property type="protein sequence ID" value="CKQ82371.1"/>
    <property type="molecule type" value="Genomic_DNA"/>
</dbReference>
<dbReference type="InterPro" id="IPR000719">
    <property type="entry name" value="Prot_kinase_dom"/>
</dbReference>
<keyword evidence="10" id="KW-0472">Membrane</keyword>
<dbReference type="Gene3D" id="1.10.510.10">
    <property type="entry name" value="Transferase(Phosphotransferase) domain 1"/>
    <property type="match status" value="1"/>
</dbReference>
<accession>A0A045GSS6</accession>
<dbReference type="Proteomes" id="UP000189452">
    <property type="component" value="Chromosome"/>
</dbReference>
<feature type="domain" description="Protein kinase" evidence="11">
    <location>
        <begin position="12"/>
        <end position="252"/>
    </location>
</feature>
<comment type="catalytic activity">
    <reaction evidence="8">
        <text>L-seryl-[protein] + ATP = O-phospho-L-seryl-[protein] + ADP + H(+)</text>
        <dbReference type="Rhea" id="RHEA:17989"/>
        <dbReference type="Rhea" id="RHEA-COMP:9863"/>
        <dbReference type="Rhea" id="RHEA-COMP:11604"/>
        <dbReference type="ChEBI" id="CHEBI:15378"/>
        <dbReference type="ChEBI" id="CHEBI:29999"/>
        <dbReference type="ChEBI" id="CHEBI:30616"/>
        <dbReference type="ChEBI" id="CHEBI:83421"/>
        <dbReference type="ChEBI" id="CHEBI:456216"/>
        <dbReference type="EC" id="2.7.11.1"/>
    </reaction>
</comment>
<keyword evidence="4" id="KW-0547">Nucleotide-binding</keyword>
<feature type="transmembrane region" description="Helical" evidence="10">
    <location>
        <begin position="350"/>
        <end position="370"/>
    </location>
</feature>
<reference evidence="12 19" key="2">
    <citation type="submission" date="2015-03" db="EMBL/GenBank/DDBJ databases">
        <authorList>
            <consortium name="Pathogen Informatics"/>
        </authorList>
    </citation>
    <scope>NUCLEOTIDE SEQUENCE [LARGE SCALE GENOMIC DNA]</scope>
    <source>
        <strain evidence="12 19">Bir 185</strain>
    </source>
</reference>
<evidence type="ECO:0000256" key="7">
    <source>
        <dbReference type="ARBA" id="ARBA00047899"/>
    </source>
</evidence>
<reference evidence="17 22" key="7">
    <citation type="submission" date="2018-08" db="EMBL/GenBank/DDBJ databases">
        <authorList>
            <person name="Fokvardsen B D."/>
            <person name="Norman A."/>
        </authorList>
    </citation>
    <scope>NUCLEOTIDE SEQUENCE [LARGE SCALE GENOMIC DNA]</scope>
    <source>
        <strain evidence="17 22">DKC2</strain>
    </source>
</reference>
<evidence type="ECO:0000313" key="20">
    <source>
        <dbReference type="Proteomes" id="UP000189452"/>
    </source>
</evidence>
<evidence type="ECO:0000256" key="10">
    <source>
        <dbReference type="SAM" id="Phobius"/>
    </source>
</evidence>
<evidence type="ECO:0000313" key="21">
    <source>
        <dbReference type="Proteomes" id="UP000256381"/>
    </source>
</evidence>
<dbReference type="Proteomes" id="UP000671119">
    <property type="component" value="Unassembled WGS sequence"/>
</dbReference>
<reference evidence="16" key="6">
    <citation type="submission" date="2018-07" db="EMBL/GenBank/DDBJ databases">
        <authorList>
            <person name="Shah S."/>
            <person name="Brown T."/>
            <person name="Auld S."/>
            <person name="Bratton K."/>
            <person name="Narechania A."/>
            <person name="Mathema B."/>
            <person name="Gandhi N."/>
        </authorList>
    </citation>
    <scope>NUCLEOTIDE SEQUENCE</scope>
    <source>
        <strain evidence="16">32301_S10</strain>
    </source>
</reference>
<reference evidence="16 21" key="4">
    <citation type="journal article" date="2017" name="N. Engl. J. Med.">
        <title>Transmission of Extensively Drug-Resistant Tuberculosis in South Africa.</title>
        <authorList>
            <person name="Shah N.S."/>
            <person name="Auld S.C."/>
            <person name="Brust J.C."/>
            <person name="Mathema B."/>
            <person name="Ismail N."/>
            <person name="Moodley P."/>
            <person name="Mlisana K."/>
            <person name="Allana S."/>
            <person name="Campbell A."/>
            <person name="Mthiyane T."/>
            <person name="Morris N."/>
            <person name="Mpangase P."/>
            <person name="van der Meulen H."/>
            <person name="Omar S.V."/>
            <person name="Brown T.S."/>
            <person name="Narechania A."/>
            <person name="Shaskina E."/>
            <person name="Kapwata T."/>
            <person name="Kreiswirth B."/>
            <person name="Gandhi N.R."/>
        </authorList>
    </citation>
    <scope>NUCLEOTIDE SEQUENCE [LARGE SCALE GENOMIC DNA]</scope>
    <source>
        <strain evidence="16 21">32301_S10</strain>
    </source>
</reference>
<dbReference type="SUPFAM" id="SSF56112">
    <property type="entry name" value="Protein kinase-like (PK-like)"/>
    <property type="match status" value="1"/>
</dbReference>
<evidence type="ECO:0000313" key="12">
    <source>
        <dbReference type="EMBL" id="CKQ82371.1"/>
    </source>
</evidence>
<evidence type="ECO:0000259" key="11">
    <source>
        <dbReference type="PROSITE" id="PS50011"/>
    </source>
</evidence>
<evidence type="ECO:0000256" key="4">
    <source>
        <dbReference type="ARBA" id="ARBA00022741"/>
    </source>
</evidence>
<evidence type="ECO:0000256" key="3">
    <source>
        <dbReference type="ARBA" id="ARBA00022679"/>
    </source>
</evidence>
<proteinExistence type="predicted"/>
<dbReference type="EMBL" id="QTBD01000233">
    <property type="protein sequence ID" value="REQ47910.1"/>
    <property type="molecule type" value="Genomic_DNA"/>
</dbReference>
<dbReference type="PANTHER" id="PTHR43289:SF6">
    <property type="entry name" value="SERINE_THREONINE-PROTEIN KINASE NEKL-3"/>
    <property type="match status" value="1"/>
</dbReference>
<evidence type="ECO:0000256" key="5">
    <source>
        <dbReference type="ARBA" id="ARBA00022777"/>
    </source>
</evidence>
<evidence type="ECO:0000313" key="22">
    <source>
        <dbReference type="Proteomes" id="UP000300237"/>
    </source>
</evidence>
<dbReference type="Proteomes" id="UP000256381">
    <property type="component" value="Unassembled WGS sequence"/>
</dbReference>
<evidence type="ECO:0000313" key="18">
    <source>
        <dbReference type="Proteomes" id="UP000050139"/>
    </source>
</evidence>
<dbReference type="CDD" id="cd14014">
    <property type="entry name" value="STKc_PknB_like"/>
    <property type="match status" value="1"/>
</dbReference>
<dbReference type="Proteomes" id="UP000050139">
    <property type="component" value="Unassembled WGS sequence"/>
</dbReference>
<dbReference type="Proteomes" id="UP000300237">
    <property type="component" value="Chromosome"/>
</dbReference>
<dbReference type="FunFam" id="3.30.200.20:FF:000035">
    <property type="entry name" value="Serine/threonine protein kinase Stk1"/>
    <property type="match status" value="1"/>
</dbReference>
<evidence type="ECO:0000313" key="17">
    <source>
        <dbReference type="EMBL" id="VCU51197.1"/>
    </source>
</evidence>
<dbReference type="PROSITE" id="PS50011">
    <property type="entry name" value="PROTEIN_KINASE_DOM"/>
    <property type="match status" value="1"/>
</dbReference>
<keyword evidence="10 17" id="KW-0812">Transmembrane</keyword>
<dbReference type="Proteomes" id="UP000050164">
    <property type="component" value="Unassembled WGS sequence"/>
</dbReference>
<dbReference type="GO" id="GO:0005524">
    <property type="term" value="F:ATP binding"/>
    <property type="evidence" value="ECO:0007669"/>
    <property type="project" value="UniProtKB-KW"/>
</dbReference>
<keyword evidence="2 12" id="KW-0723">Serine/threonine-protein kinase</keyword>
<dbReference type="GeneID" id="45426901"/>
<organism evidence="15 20">
    <name type="scientific">Mycobacterium tuberculosis</name>
    <dbReference type="NCBI Taxonomy" id="1773"/>
    <lineage>
        <taxon>Bacteria</taxon>
        <taxon>Bacillati</taxon>
        <taxon>Actinomycetota</taxon>
        <taxon>Actinomycetes</taxon>
        <taxon>Mycobacteriales</taxon>
        <taxon>Mycobacteriaceae</taxon>
        <taxon>Mycobacterium</taxon>
        <taxon>Mycobacterium tuberculosis complex</taxon>
    </lineage>
</organism>
<evidence type="ECO:0000313" key="14">
    <source>
        <dbReference type="EMBL" id="MBP0684975.1"/>
    </source>
</evidence>
<keyword evidence="3 15" id="KW-0808">Transferase</keyword>
<keyword evidence="5 15" id="KW-0418">Kinase</keyword>
<keyword evidence="10" id="KW-1133">Transmembrane helix</keyword>
<evidence type="ECO:0000313" key="15">
    <source>
        <dbReference type="EMBL" id="OMH60857.1"/>
    </source>
</evidence>
<reference evidence="14 23" key="8">
    <citation type="submission" date="2021-03" db="EMBL/GenBank/DDBJ databases">
        <title>Whole Genome Sequencing of Mycobacterium tuberculosis clinical isolates from Arunachal Pradesh, India.</title>
        <authorList>
            <person name="Singh S."/>
            <person name="Mudliar S.R."/>
            <person name="Kulsum U."/>
            <person name="Rufai S.B."/>
            <person name="Singh P.K."/>
            <person name="Umpo M."/>
            <person name="Nyori M."/>
        </authorList>
    </citation>
    <scope>NUCLEOTIDE SEQUENCE [LARGE SCALE GENOMIC DNA]</scope>
    <source>
        <strain evidence="14 23">OMICS/BPL/0142/20/SP</strain>
    </source>
</reference>
<evidence type="ECO:0000256" key="9">
    <source>
        <dbReference type="SAM" id="MobiDB-lite"/>
    </source>
</evidence>